<dbReference type="OrthoDB" id="188035at2759"/>
<evidence type="ECO:0000313" key="4">
    <source>
        <dbReference type="Proteomes" id="UP000027586"/>
    </source>
</evidence>
<feature type="transmembrane region" description="Helical" evidence="2">
    <location>
        <begin position="250"/>
        <end position="272"/>
    </location>
</feature>
<dbReference type="VEuPathDB" id="FungiDB:LCOR_02565.1"/>
<gene>
    <name evidence="3" type="ORF">LCOR_02565.1</name>
</gene>
<organism evidence="3 4">
    <name type="scientific">Lichtheimia corymbifera JMRC:FSU:9682</name>
    <dbReference type="NCBI Taxonomy" id="1263082"/>
    <lineage>
        <taxon>Eukaryota</taxon>
        <taxon>Fungi</taxon>
        <taxon>Fungi incertae sedis</taxon>
        <taxon>Mucoromycota</taxon>
        <taxon>Mucoromycotina</taxon>
        <taxon>Mucoromycetes</taxon>
        <taxon>Mucorales</taxon>
        <taxon>Lichtheimiaceae</taxon>
        <taxon>Lichtheimia</taxon>
    </lineage>
</organism>
<feature type="transmembrane region" description="Helical" evidence="2">
    <location>
        <begin position="113"/>
        <end position="133"/>
    </location>
</feature>
<evidence type="ECO:0000256" key="1">
    <source>
        <dbReference type="SAM" id="MobiDB-lite"/>
    </source>
</evidence>
<feature type="compositionally biased region" description="Polar residues" evidence="1">
    <location>
        <begin position="18"/>
        <end position="38"/>
    </location>
</feature>
<dbReference type="Gene3D" id="1.20.1530.20">
    <property type="match status" value="1"/>
</dbReference>
<keyword evidence="2" id="KW-1133">Transmembrane helix</keyword>
<protein>
    <submittedName>
        <fullName evidence="3">Sodium bile acid symporter family protein</fullName>
    </submittedName>
</protein>
<dbReference type="Proteomes" id="UP000027586">
    <property type="component" value="Unassembled WGS sequence"/>
</dbReference>
<feature type="transmembrane region" description="Helical" evidence="2">
    <location>
        <begin position="284"/>
        <end position="306"/>
    </location>
</feature>
<comment type="caution">
    <text evidence="3">The sequence shown here is derived from an EMBL/GenBank/DDBJ whole genome shotgun (WGS) entry which is preliminary data.</text>
</comment>
<proteinExistence type="predicted"/>
<dbReference type="Pfam" id="PF13593">
    <property type="entry name" value="SBF_like"/>
    <property type="match status" value="1"/>
</dbReference>
<sequence>MSATSTTVVHIEDHNRSRASLSTTGSTTAHNDSVASSSQQQQHQNELEQKQQQQQQAPSLPASPPLWKRTLSISIRLFKQYWFLLGLGLVIGLAWAFPQVGKANGIIEAQYTVKWGAVIVIFLLSGLGLEVRVMLHTILRWRLHLVVQVINFIFMPFFMYGIVRFFIKVGANLDGSVYQGFLIAMSTSTTVSSNAVMTRNANGNDSGALVNAALGNVLGIFISPALITVFGDDSKVFTPGTRGRPDYVNVLKNLGLTVLLPLVVGQVIRYLFPKQIKYLQAKLHFSIINSLALLCMVWSVFCDGVASDAFFRMSGVDIVAIVGVDLFMYLLGCATCIFVARAPWIKNQRMEEPNLLKKWRFSWKDTVAIMYCGATKTVSMGIPLINVMYADQDYGTVGVLSLPLLLYHIIQLFVGNFQVPILKRWVQKSLDEESSVDEHELMTAVEQQTLPTTMTNRRRQPTSTSEAPPPSSP</sequence>
<dbReference type="InterPro" id="IPR038770">
    <property type="entry name" value="Na+/solute_symporter_sf"/>
</dbReference>
<dbReference type="GO" id="GO:0005886">
    <property type="term" value="C:plasma membrane"/>
    <property type="evidence" value="ECO:0007669"/>
    <property type="project" value="TreeGrafter"/>
</dbReference>
<evidence type="ECO:0000256" key="2">
    <source>
        <dbReference type="SAM" id="Phobius"/>
    </source>
</evidence>
<feature type="transmembrane region" description="Helical" evidence="2">
    <location>
        <begin position="394"/>
        <end position="414"/>
    </location>
</feature>
<feature type="transmembrane region" description="Helical" evidence="2">
    <location>
        <begin position="179"/>
        <end position="197"/>
    </location>
</feature>
<feature type="transmembrane region" description="Helical" evidence="2">
    <location>
        <begin position="318"/>
        <end position="340"/>
    </location>
</feature>
<feature type="transmembrane region" description="Helical" evidence="2">
    <location>
        <begin position="145"/>
        <end position="167"/>
    </location>
</feature>
<accession>A0A068RPH0</accession>
<feature type="region of interest" description="Disordered" evidence="1">
    <location>
        <begin position="437"/>
        <end position="473"/>
    </location>
</feature>
<feature type="region of interest" description="Disordered" evidence="1">
    <location>
        <begin position="1"/>
        <end position="63"/>
    </location>
</feature>
<dbReference type="PANTHER" id="PTHR18640">
    <property type="entry name" value="SOLUTE CARRIER FAMILY 10 MEMBER 7"/>
    <property type="match status" value="1"/>
</dbReference>
<keyword evidence="4" id="KW-1185">Reference proteome</keyword>
<keyword evidence="2" id="KW-0812">Transmembrane</keyword>
<feature type="transmembrane region" description="Helical" evidence="2">
    <location>
        <begin position="81"/>
        <end position="101"/>
    </location>
</feature>
<dbReference type="EMBL" id="CBTN010000008">
    <property type="protein sequence ID" value="CDH50881.1"/>
    <property type="molecule type" value="Genomic_DNA"/>
</dbReference>
<feature type="transmembrane region" description="Helical" evidence="2">
    <location>
        <begin position="367"/>
        <end position="388"/>
    </location>
</feature>
<evidence type="ECO:0000313" key="3">
    <source>
        <dbReference type="EMBL" id="CDH50881.1"/>
    </source>
</evidence>
<reference evidence="3" key="1">
    <citation type="submission" date="2013-08" db="EMBL/GenBank/DDBJ databases">
        <title>Gene expansion shapes genome architecture in the human pathogen Lichtheimia corymbifera: an evolutionary genomics analysis in the ancient terrestrial Mucorales (Mucoromycotina).</title>
        <authorList>
            <person name="Schwartze V.U."/>
            <person name="Winter S."/>
            <person name="Shelest E."/>
            <person name="Marcet-Houben M."/>
            <person name="Horn F."/>
            <person name="Wehner S."/>
            <person name="Hoffmann K."/>
            <person name="Riege K."/>
            <person name="Sammeth M."/>
            <person name="Nowrousian M."/>
            <person name="Valiante V."/>
            <person name="Linde J."/>
            <person name="Jacobsen I.D."/>
            <person name="Marz M."/>
            <person name="Brakhage A.A."/>
            <person name="Gabaldon T."/>
            <person name="Bocker S."/>
            <person name="Voigt K."/>
        </authorList>
    </citation>
    <scope>NUCLEOTIDE SEQUENCE [LARGE SCALE GENOMIC DNA]</scope>
    <source>
        <strain evidence="3">FSU 9682</strain>
    </source>
</reference>
<keyword evidence="2" id="KW-0472">Membrane</keyword>
<name>A0A068RPH0_9FUNG</name>
<feature type="compositionally biased region" description="Low complexity" evidence="1">
    <location>
        <begin position="39"/>
        <end position="56"/>
    </location>
</feature>
<dbReference type="InterPro" id="IPR016833">
    <property type="entry name" value="Put_Na-Bile_cotransptr"/>
</dbReference>
<feature type="compositionally biased region" description="Polar residues" evidence="1">
    <location>
        <begin position="445"/>
        <end position="455"/>
    </location>
</feature>
<dbReference type="PANTHER" id="PTHR18640:SF5">
    <property type="entry name" value="SODIUM_BILE ACID COTRANSPORTER 7"/>
    <property type="match status" value="1"/>
</dbReference>
<dbReference type="AlphaFoldDB" id="A0A068RPH0"/>
<feature type="transmembrane region" description="Helical" evidence="2">
    <location>
        <begin position="209"/>
        <end position="230"/>
    </location>
</feature>